<dbReference type="Pfam" id="PF25994">
    <property type="entry name" value="HH_AprE"/>
    <property type="match status" value="1"/>
</dbReference>
<organism evidence="5 6">
    <name type="scientific">Amaricoccus macauensis</name>
    <dbReference type="NCBI Taxonomy" id="57001"/>
    <lineage>
        <taxon>Bacteria</taxon>
        <taxon>Pseudomonadati</taxon>
        <taxon>Pseudomonadota</taxon>
        <taxon>Alphaproteobacteria</taxon>
        <taxon>Rhodobacterales</taxon>
        <taxon>Paracoccaceae</taxon>
        <taxon>Amaricoccus</taxon>
    </lineage>
</organism>
<protein>
    <submittedName>
        <fullName evidence="5">Polysaccharide export outer membrane protein</fullName>
    </submittedName>
</protein>
<dbReference type="PANTHER" id="PTHR33619:SF3">
    <property type="entry name" value="POLYSACCHARIDE EXPORT PROTEIN GFCE-RELATED"/>
    <property type="match status" value="1"/>
</dbReference>
<sequence>MQARADYLVQRGDVLFVSIAEDHDAGREAKVNADGRIMLPHIGGVMVAGSDLDTIRHRIESSLSDQAIIRKPTVVVEVSTYRPVYVGGAVARPGAIGFDVGLTVRQALVLAGGVDRSGDPKLPTTEALLELKAKFKTNAAELVDVDGSIARLRAALTESPKMDTAGVARAGVAPQDTASILSLDDDLLRDELATRAADAAHLEDLVSLVDFEIDTLAKQATLQEAEQKSQQSEVETATKLHEKGLLPLPRVQELERERSRLQRDLLENQSFTARAQQNKASSEYDLRSADAKWRVDLQEKLRGALVHRMKLKAESEVIAGSLVAAGVSLVGDDAFDAVTPEVIIHRNVEGHDQTIDADMDTEILPADVLDVSVATGGSAG</sequence>
<evidence type="ECO:0000313" key="6">
    <source>
        <dbReference type="Proteomes" id="UP000549457"/>
    </source>
</evidence>
<dbReference type="PANTHER" id="PTHR33619">
    <property type="entry name" value="POLYSACCHARIDE EXPORT PROTEIN GFCE-RELATED"/>
    <property type="match status" value="1"/>
</dbReference>
<feature type="domain" description="Polysaccharide export protein N-terminal" evidence="2">
    <location>
        <begin position="3"/>
        <end position="78"/>
    </location>
</feature>
<dbReference type="RefSeq" id="WP_184148548.1">
    <property type="nucleotide sequence ID" value="NZ_JACHFM010000002.1"/>
</dbReference>
<accession>A0A840SSF1</accession>
<dbReference type="Proteomes" id="UP000549457">
    <property type="component" value="Unassembled WGS sequence"/>
</dbReference>
<evidence type="ECO:0000259" key="4">
    <source>
        <dbReference type="Pfam" id="PF25994"/>
    </source>
</evidence>
<dbReference type="Pfam" id="PF02563">
    <property type="entry name" value="Poly_export"/>
    <property type="match status" value="1"/>
</dbReference>
<keyword evidence="1" id="KW-0732">Signal</keyword>
<dbReference type="Pfam" id="PF10531">
    <property type="entry name" value="SLBB"/>
    <property type="match status" value="1"/>
</dbReference>
<keyword evidence="6" id="KW-1185">Reference proteome</keyword>
<dbReference type="Gene3D" id="3.30.1950.10">
    <property type="entry name" value="wza like domain"/>
    <property type="match status" value="1"/>
</dbReference>
<dbReference type="AlphaFoldDB" id="A0A840SSF1"/>
<dbReference type="InterPro" id="IPR049712">
    <property type="entry name" value="Poly_export"/>
</dbReference>
<evidence type="ECO:0000259" key="3">
    <source>
        <dbReference type="Pfam" id="PF10531"/>
    </source>
</evidence>
<evidence type="ECO:0000259" key="2">
    <source>
        <dbReference type="Pfam" id="PF02563"/>
    </source>
</evidence>
<dbReference type="InterPro" id="IPR019554">
    <property type="entry name" value="Soluble_ligand-bd"/>
</dbReference>
<evidence type="ECO:0000256" key="1">
    <source>
        <dbReference type="ARBA" id="ARBA00022729"/>
    </source>
</evidence>
<dbReference type="InterPro" id="IPR058781">
    <property type="entry name" value="HH_AprE-like"/>
</dbReference>
<proteinExistence type="predicted"/>
<gene>
    <name evidence="5" type="ORF">HNP73_002068</name>
</gene>
<feature type="domain" description="AprE-like long alpha-helical hairpin" evidence="4">
    <location>
        <begin position="132"/>
        <end position="304"/>
    </location>
</feature>
<dbReference type="InterPro" id="IPR003715">
    <property type="entry name" value="Poly_export_N"/>
</dbReference>
<feature type="domain" description="Soluble ligand binding" evidence="3">
    <location>
        <begin position="84"/>
        <end position="119"/>
    </location>
</feature>
<comment type="caution">
    <text evidence="5">The sequence shown here is derived from an EMBL/GenBank/DDBJ whole genome shotgun (WGS) entry which is preliminary data.</text>
</comment>
<dbReference type="GO" id="GO:0015159">
    <property type="term" value="F:polysaccharide transmembrane transporter activity"/>
    <property type="evidence" value="ECO:0007669"/>
    <property type="project" value="InterPro"/>
</dbReference>
<reference evidence="5 6" key="1">
    <citation type="submission" date="2020-08" db="EMBL/GenBank/DDBJ databases">
        <title>Genomic Encyclopedia of Type Strains, Phase IV (KMG-IV): sequencing the most valuable type-strain genomes for metagenomic binning, comparative biology and taxonomic classification.</title>
        <authorList>
            <person name="Goeker M."/>
        </authorList>
    </citation>
    <scope>NUCLEOTIDE SEQUENCE [LARGE SCALE GENOMIC DNA]</scope>
    <source>
        <strain evidence="5 6">DSM 101730</strain>
    </source>
</reference>
<name>A0A840SSF1_9RHOB</name>
<evidence type="ECO:0000313" key="5">
    <source>
        <dbReference type="EMBL" id="MBB5222132.1"/>
    </source>
</evidence>
<dbReference type="EMBL" id="JACHFM010000002">
    <property type="protein sequence ID" value="MBB5222132.1"/>
    <property type="molecule type" value="Genomic_DNA"/>
</dbReference>